<sequence length="368" mass="42574">MSAIVSERAPLRDGVPAAAAAPVADTDQLAREDTLLAPRFYTTDFVKLDRTDVSSVRGEWDALIAELKSDPNRHHFKRTEEWDRIDLAALPEGLRKEFVDFLVSSLTAEFSGCILYKEMKRRGKNADIKELFTYMSRDEARHAGFINDALKEFGIGVNLGFLTKAKKYTFFQPKFIFYATYLSEKIGYARYITIFRLLERHPERRFHPIFKWFEKWCNDEFRHGEAFAILMRSDPKLLSGVNKLWIRFFLLAVYATMYVRDHQRPAFHEALGIDPTDYDHRVFDITSEITRQVFPLVLDTHDARFRAGLERIRLSSVRIAEARRRGGAIGTLKRYAGIAANAWTFLRLYTLPAKPNARPASSHLKPVW</sequence>
<keyword evidence="4 11" id="KW-0602">Photosynthesis</keyword>
<dbReference type="Pfam" id="PF02915">
    <property type="entry name" value="Rubrerythrin"/>
    <property type="match status" value="1"/>
</dbReference>
<dbReference type="GO" id="GO:0015979">
    <property type="term" value="P:photosynthesis"/>
    <property type="evidence" value="ECO:0007669"/>
    <property type="project" value="UniProtKB-UniRule"/>
</dbReference>
<evidence type="ECO:0000259" key="12">
    <source>
        <dbReference type="Pfam" id="PF02915"/>
    </source>
</evidence>
<keyword evidence="8 11" id="KW-0408">Iron</keyword>
<keyword evidence="9 11" id="KW-0149">Chlorophyll biosynthesis</keyword>
<dbReference type="PANTHER" id="PTHR31053">
    <property type="entry name" value="MAGNESIUM-PROTOPORPHYRIN IX MONOMETHYL ESTER [OXIDATIVE] CYCLASE, CHLOROPLASTIC"/>
    <property type="match status" value="1"/>
</dbReference>
<keyword evidence="14" id="KW-1185">Reference proteome</keyword>
<organism evidence="13 14">
    <name type="scientific">Lichenibacterium minor</name>
    <dbReference type="NCBI Taxonomy" id="2316528"/>
    <lineage>
        <taxon>Bacteria</taxon>
        <taxon>Pseudomonadati</taxon>
        <taxon>Pseudomonadota</taxon>
        <taxon>Alphaproteobacteria</taxon>
        <taxon>Hyphomicrobiales</taxon>
        <taxon>Lichenihabitantaceae</taxon>
        <taxon>Lichenibacterium</taxon>
    </lineage>
</organism>
<dbReference type="RefSeq" id="WP_129222593.1">
    <property type="nucleotide sequence ID" value="NZ_QYBB01000001.1"/>
</dbReference>
<feature type="domain" description="Rubrerythrin diiron-binding" evidence="12">
    <location>
        <begin position="100"/>
        <end position="230"/>
    </location>
</feature>
<evidence type="ECO:0000256" key="5">
    <source>
        <dbReference type="ARBA" id="ARBA00022723"/>
    </source>
</evidence>
<evidence type="ECO:0000256" key="2">
    <source>
        <dbReference type="ARBA" id="ARBA00005173"/>
    </source>
</evidence>
<comment type="pathway">
    <text evidence="2">Porphyrin-containing compound metabolism; chlorophyll biosynthesis.</text>
</comment>
<comment type="caution">
    <text evidence="13">The sequence shown here is derived from an EMBL/GenBank/DDBJ whole genome shotgun (WGS) entry which is preliminary data.</text>
</comment>
<dbReference type="InterPro" id="IPR008434">
    <property type="entry name" value="AcsF"/>
</dbReference>
<dbReference type="NCBIfam" id="NF010172">
    <property type="entry name" value="PRK13654.1"/>
    <property type="match status" value="1"/>
</dbReference>
<proteinExistence type="inferred from homology"/>
<dbReference type="OrthoDB" id="141643at2"/>
<evidence type="ECO:0000256" key="4">
    <source>
        <dbReference type="ARBA" id="ARBA00022531"/>
    </source>
</evidence>
<dbReference type="HAMAP" id="MF_01840">
    <property type="entry name" value="AcsF"/>
    <property type="match status" value="1"/>
</dbReference>
<comment type="pathway">
    <text evidence="11">Porphyrin-containing compound metabolism; bacteriochlorophyll biosynthesis (light-independent).</text>
</comment>
<name>A0A4V1RV81_9HYPH</name>
<dbReference type="CDD" id="cd01047">
    <property type="entry name" value="ACSF"/>
    <property type="match status" value="1"/>
</dbReference>
<dbReference type="PANTHER" id="PTHR31053:SF2">
    <property type="entry name" value="MAGNESIUM-PROTOPORPHYRIN IX MONOMETHYL ESTER [OXIDATIVE] CYCLASE, CHLOROPLASTIC"/>
    <property type="match status" value="1"/>
</dbReference>
<evidence type="ECO:0000313" key="13">
    <source>
        <dbReference type="EMBL" id="RYC33734.1"/>
    </source>
</evidence>
<evidence type="ECO:0000313" key="14">
    <source>
        <dbReference type="Proteomes" id="UP000290759"/>
    </source>
</evidence>
<dbReference type="SUPFAM" id="SSF47240">
    <property type="entry name" value="Ferritin-like"/>
    <property type="match status" value="1"/>
</dbReference>
<dbReference type="AlphaFoldDB" id="A0A4V1RV81"/>
<reference evidence="13 14" key="2">
    <citation type="submission" date="2019-02" db="EMBL/GenBank/DDBJ databases">
        <title>'Lichenibacterium ramalinii' gen. nov. sp. nov., 'Lichenibacterium minor' gen. nov. sp. nov.</title>
        <authorList>
            <person name="Pankratov T."/>
        </authorList>
    </citation>
    <scope>NUCLEOTIDE SEQUENCE [LARGE SCALE GENOMIC DNA]</scope>
    <source>
        <strain evidence="13 14">RmlP026</strain>
    </source>
</reference>
<keyword evidence="5 11" id="KW-0479">Metal-binding</keyword>
<dbReference type="NCBIfam" id="TIGR02029">
    <property type="entry name" value="AcsF"/>
    <property type="match status" value="1"/>
</dbReference>
<protein>
    <recommendedName>
        <fullName evidence="11">Aerobic magnesium-protoporphyrin IX monomethyl ester [oxidative] cyclase</fullName>
        <shortName evidence="11">Aerobic Mg-protoporphyrin IX monomethyl ester oxidative cyclase</shortName>
        <ecNumber evidence="11">1.14.13.81</ecNumber>
    </recommendedName>
</protein>
<dbReference type="UniPathway" id="UPA00671"/>
<dbReference type="GO" id="GO:0036070">
    <property type="term" value="P:light-independent bacteriochlorophyll biosynthetic process"/>
    <property type="evidence" value="ECO:0007669"/>
    <property type="project" value="UniProtKB-UniRule"/>
</dbReference>
<evidence type="ECO:0000256" key="7">
    <source>
        <dbReference type="ARBA" id="ARBA00023002"/>
    </source>
</evidence>
<keyword evidence="7 11" id="KW-0560">Oxidoreductase</keyword>
<gene>
    <name evidence="11 13" type="primary">acsF</name>
    <name evidence="13" type="ORF">D3273_00315</name>
</gene>
<accession>A0A4V1RV81</accession>
<evidence type="ECO:0000256" key="3">
    <source>
        <dbReference type="ARBA" id="ARBA00006550"/>
    </source>
</evidence>
<dbReference type="Proteomes" id="UP000290759">
    <property type="component" value="Unassembled WGS sequence"/>
</dbReference>
<reference evidence="13 14" key="1">
    <citation type="submission" date="2018-12" db="EMBL/GenBank/DDBJ databases">
        <authorList>
            <person name="Grouzdev D.S."/>
            <person name="Krutkina M.S."/>
        </authorList>
    </citation>
    <scope>NUCLEOTIDE SEQUENCE [LARGE SCALE GENOMIC DNA]</scope>
    <source>
        <strain evidence="13 14">RmlP026</strain>
    </source>
</reference>
<comment type="catalytic activity">
    <reaction evidence="10 11">
        <text>Mg-protoporphyrin IX 13-monomethyl ester + 3 NADPH + 3 O2 + 2 H(+) = 3,8-divinyl protochlorophyllide a + 3 NADP(+) + 5 H2O</text>
        <dbReference type="Rhea" id="RHEA:33235"/>
        <dbReference type="ChEBI" id="CHEBI:15377"/>
        <dbReference type="ChEBI" id="CHEBI:15378"/>
        <dbReference type="ChEBI" id="CHEBI:15379"/>
        <dbReference type="ChEBI" id="CHEBI:57783"/>
        <dbReference type="ChEBI" id="CHEBI:58349"/>
        <dbReference type="ChEBI" id="CHEBI:58632"/>
        <dbReference type="ChEBI" id="CHEBI:60491"/>
        <dbReference type="EC" id="1.14.13.81"/>
    </reaction>
</comment>
<comment type="cofactor">
    <cofactor evidence="1 11">
        <name>Fe cation</name>
        <dbReference type="ChEBI" id="CHEBI:24875"/>
    </cofactor>
</comment>
<comment type="function">
    <text evidence="11">Catalyzes the formation of the isocyclic ring in chlorophyll biosynthesis. Mediates the cyclase reaction, which results in the formation of divinylprotochlorophyllide (Pchlide) characteristic of all chlorophylls from magnesium-protoporphyrin IX 13-monomethyl ester (MgPMME).</text>
</comment>
<dbReference type="EMBL" id="QYBB01000001">
    <property type="protein sequence ID" value="RYC33734.1"/>
    <property type="molecule type" value="Genomic_DNA"/>
</dbReference>
<keyword evidence="11" id="KW-0077">Bacteriochlorophyll biosynthesis</keyword>
<dbReference type="UniPathway" id="UPA00668"/>
<comment type="similarity">
    <text evidence="3 11">Belongs to the AcsF family.</text>
</comment>
<evidence type="ECO:0000256" key="6">
    <source>
        <dbReference type="ARBA" id="ARBA00022857"/>
    </source>
</evidence>
<dbReference type="InterPro" id="IPR003251">
    <property type="entry name" value="Rr_diiron-bd_dom"/>
</dbReference>
<dbReference type="GO" id="GO:0048529">
    <property type="term" value="F:magnesium-protoporphyrin IX monomethyl ester (oxidative) cyclase activity"/>
    <property type="evidence" value="ECO:0007669"/>
    <property type="project" value="UniProtKB-UniRule"/>
</dbReference>
<evidence type="ECO:0000256" key="8">
    <source>
        <dbReference type="ARBA" id="ARBA00023004"/>
    </source>
</evidence>
<evidence type="ECO:0000256" key="11">
    <source>
        <dbReference type="HAMAP-Rule" id="MF_01840"/>
    </source>
</evidence>
<dbReference type="InterPro" id="IPR009078">
    <property type="entry name" value="Ferritin-like_SF"/>
</dbReference>
<keyword evidence="6 11" id="KW-0521">NADP</keyword>
<evidence type="ECO:0000256" key="9">
    <source>
        <dbReference type="ARBA" id="ARBA00023171"/>
    </source>
</evidence>
<dbReference type="GO" id="GO:0005506">
    <property type="term" value="F:iron ion binding"/>
    <property type="evidence" value="ECO:0007669"/>
    <property type="project" value="UniProtKB-UniRule"/>
</dbReference>
<evidence type="ECO:0000256" key="10">
    <source>
        <dbReference type="ARBA" id="ARBA00049231"/>
    </source>
</evidence>
<dbReference type="EC" id="1.14.13.81" evidence="11"/>
<evidence type="ECO:0000256" key="1">
    <source>
        <dbReference type="ARBA" id="ARBA00001962"/>
    </source>
</evidence>